<dbReference type="eggNOG" id="COG1629">
    <property type="taxonomic scope" value="Bacteria"/>
</dbReference>
<comment type="similarity">
    <text evidence="8 9">Belongs to the TonB-dependent receptor family.</text>
</comment>
<dbReference type="InterPro" id="IPR000531">
    <property type="entry name" value="Beta-barrel_TonB"/>
</dbReference>
<dbReference type="HOGENOM" id="CLU_006935_1_1_5"/>
<gene>
    <name evidence="13" type="ordered locus">Astex_3694</name>
</gene>
<dbReference type="InterPro" id="IPR010104">
    <property type="entry name" value="TonB_rcpt_bac"/>
</dbReference>
<evidence type="ECO:0000256" key="8">
    <source>
        <dbReference type="PROSITE-ProRule" id="PRU01360"/>
    </source>
</evidence>
<dbReference type="NCBIfam" id="TIGR01782">
    <property type="entry name" value="TonB-Xanth-Caul"/>
    <property type="match status" value="1"/>
</dbReference>
<dbReference type="CDD" id="cd01347">
    <property type="entry name" value="ligand_gated_channel"/>
    <property type="match status" value="1"/>
</dbReference>
<dbReference type="eggNOG" id="COG4771">
    <property type="taxonomic scope" value="Bacteria"/>
</dbReference>
<evidence type="ECO:0000259" key="12">
    <source>
        <dbReference type="Pfam" id="PF07715"/>
    </source>
</evidence>
<evidence type="ECO:0000256" key="7">
    <source>
        <dbReference type="ARBA" id="ARBA00023237"/>
    </source>
</evidence>
<feature type="domain" description="TonB-dependent receptor plug" evidence="12">
    <location>
        <begin position="59"/>
        <end position="176"/>
    </location>
</feature>
<dbReference type="PROSITE" id="PS52016">
    <property type="entry name" value="TONB_DEPENDENT_REC_3"/>
    <property type="match status" value="1"/>
</dbReference>
<dbReference type="Pfam" id="PF07715">
    <property type="entry name" value="Plug"/>
    <property type="match status" value="1"/>
</dbReference>
<evidence type="ECO:0000256" key="1">
    <source>
        <dbReference type="ARBA" id="ARBA00004571"/>
    </source>
</evidence>
<evidence type="ECO:0000313" key="13">
    <source>
        <dbReference type="EMBL" id="ADU15316.1"/>
    </source>
</evidence>
<evidence type="ECO:0000256" key="2">
    <source>
        <dbReference type="ARBA" id="ARBA00022448"/>
    </source>
</evidence>
<dbReference type="Gene3D" id="2.170.130.10">
    <property type="entry name" value="TonB-dependent receptor, plug domain"/>
    <property type="match status" value="1"/>
</dbReference>
<dbReference type="SUPFAM" id="SSF56935">
    <property type="entry name" value="Porins"/>
    <property type="match status" value="1"/>
</dbReference>
<dbReference type="KEGG" id="aex:Astex_3694"/>
<sequence>MKLSTQLMLMASAMSLSLGLAANAVQAEEATSKDASAKDNVNVTEVVIYANRSTATSAQMKSANTISVMSAEDLEHTAVHNVAEALALLPGVTVTNTGNSFFGGVDGASRGEGMFVGVRGMNTEFTLALINGVNVAQGMPYSRQVQLSLLPPSGLKTIVVNKNSTAEMDGDAIGGTVDFRTPSAFGFKDGFMSVALSGRVESRARDYGEDGLGGGVSAEYARRFGANKQFGFYGSAFYDKRNYANSMIAGIMTAQQDGNWGYLHAVKDASGNFQNPTAYDKEANLAQTGLNTGVSTGFTERYGGNFSADWRVDDTLDLYLRGSYAFAETHQNSTLAQFVNTKVYVENAATPGLFDLTGVTNSSVRAWYETNPEQADLGTLSLGAVKRVGNWTLSPSVFYSEGDNDRPNHIEASMRNNQSDNYNKGPLAGQTVPYAGLFIAYNSDGYPIPMLNATQQTQINNASTTLLARRAGQLTQQFSGQEKAGLKFDAQYDFDAGNLAYIKTGLKYVASHRRVINRDWTNDHLANVMQKAGVKWADVGLATDYFDSIYPGLYTIRAPKVNQDRLFEIFYTYFPMAAALADPEYMNGNTLKGDENVSAAYVTGKYDFGSLEVIPGLRFEHTDIKNTYWNSAKKTFESNSTDYNEWLPSLFVNYRPETGGVYRASLTRAYMRPAMVQLGNKTTAREGDNRSLTIVQGNPDLEPLKSWNLDLSGEWSNAEGGYAMIGAYYKKLSDYMYDNGSTQVNTGETPTNLLTYNGKTYDRVSLSHPTNGGEGTVKGLEIQLYQKFAMLPGWLSGFGAGANFTRQWTEVDIGKGEKHPIQNAPEYLANVKVNYAWKGLTVDLTHNYTGEAVIAYNDVAGLELWTRPVKRTDLHAGYDFGKGVKLDLSVSNLFKDYSYWAHVGKNSLAINDIVDSGSTTLLTLKYTY</sequence>
<dbReference type="RefSeq" id="WP_013481129.1">
    <property type="nucleotide sequence ID" value="NC_014818.1"/>
</dbReference>
<dbReference type="InterPro" id="IPR039426">
    <property type="entry name" value="TonB-dep_rcpt-like"/>
</dbReference>
<keyword evidence="3 8" id="KW-1134">Transmembrane beta strand</keyword>
<dbReference type="Pfam" id="PF00593">
    <property type="entry name" value="TonB_dep_Rec_b-barrel"/>
    <property type="match status" value="1"/>
</dbReference>
<keyword evidence="13" id="KW-0675">Receptor</keyword>
<dbReference type="OrthoDB" id="5476657at2"/>
<evidence type="ECO:0000256" key="3">
    <source>
        <dbReference type="ARBA" id="ARBA00022452"/>
    </source>
</evidence>
<keyword evidence="14" id="KW-1185">Reference proteome</keyword>
<accession>E8RVH5</accession>
<dbReference type="InterPro" id="IPR037066">
    <property type="entry name" value="Plug_dom_sf"/>
</dbReference>
<keyword evidence="4 8" id="KW-0812">Transmembrane</keyword>
<geneLocation type="plasmid" evidence="13 14">
    <name>pASTEX01</name>
</geneLocation>
<dbReference type="EMBL" id="CP002397">
    <property type="protein sequence ID" value="ADU15316.1"/>
    <property type="molecule type" value="Genomic_DNA"/>
</dbReference>
<evidence type="ECO:0000259" key="11">
    <source>
        <dbReference type="Pfam" id="PF00593"/>
    </source>
</evidence>
<keyword evidence="5 9" id="KW-0798">TonB box</keyword>
<dbReference type="Proteomes" id="UP000001492">
    <property type="component" value="Plasmid pASTEX01"/>
</dbReference>
<keyword evidence="2 8" id="KW-0813">Transport</keyword>
<evidence type="ECO:0000313" key="14">
    <source>
        <dbReference type="Proteomes" id="UP000001492"/>
    </source>
</evidence>
<dbReference type="AlphaFoldDB" id="E8RVH5"/>
<keyword evidence="7 8" id="KW-0998">Cell outer membrane</keyword>
<protein>
    <submittedName>
        <fullName evidence="13">TonB-dependent receptor</fullName>
    </submittedName>
</protein>
<evidence type="ECO:0000256" key="5">
    <source>
        <dbReference type="ARBA" id="ARBA00023077"/>
    </source>
</evidence>
<dbReference type="PANTHER" id="PTHR40980:SF4">
    <property type="entry name" value="TONB-DEPENDENT RECEPTOR-LIKE BETA-BARREL DOMAIN-CONTAINING PROTEIN"/>
    <property type="match status" value="1"/>
</dbReference>
<keyword evidence="13" id="KW-0614">Plasmid</keyword>
<evidence type="ECO:0000256" key="10">
    <source>
        <dbReference type="SAM" id="SignalP"/>
    </source>
</evidence>
<evidence type="ECO:0000256" key="6">
    <source>
        <dbReference type="ARBA" id="ARBA00023136"/>
    </source>
</evidence>
<dbReference type="InterPro" id="IPR036942">
    <property type="entry name" value="Beta-barrel_TonB_sf"/>
</dbReference>
<feature type="signal peptide" evidence="10">
    <location>
        <begin position="1"/>
        <end position="27"/>
    </location>
</feature>
<evidence type="ECO:0000256" key="9">
    <source>
        <dbReference type="RuleBase" id="RU003357"/>
    </source>
</evidence>
<name>E8RVH5_ASTEC</name>
<evidence type="ECO:0000256" key="4">
    <source>
        <dbReference type="ARBA" id="ARBA00022692"/>
    </source>
</evidence>
<proteinExistence type="inferred from homology"/>
<dbReference type="PANTHER" id="PTHR40980">
    <property type="entry name" value="PLUG DOMAIN-CONTAINING PROTEIN"/>
    <property type="match status" value="1"/>
</dbReference>
<dbReference type="InterPro" id="IPR012910">
    <property type="entry name" value="Plug_dom"/>
</dbReference>
<feature type="domain" description="TonB-dependent receptor-like beta-barrel" evidence="11">
    <location>
        <begin position="455"/>
        <end position="893"/>
    </location>
</feature>
<organism evidence="13 14">
    <name type="scientific">Asticcacaulis excentricus (strain ATCC 15261 / DSM 4724 / KCTC 12464 / NCIMB 9791 / VKM B-1370 / CB 48)</name>
    <dbReference type="NCBI Taxonomy" id="573065"/>
    <lineage>
        <taxon>Bacteria</taxon>
        <taxon>Pseudomonadati</taxon>
        <taxon>Pseudomonadota</taxon>
        <taxon>Alphaproteobacteria</taxon>
        <taxon>Caulobacterales</taxon>
        <taxon>Caulobacteraceae</taxon>
        <taxon>Asticcacaulis</taxon>
    </lineage>
</organism>
<keyword evidence="10" id="KW-0732">Signal</keyword>
<dbReference type="Gene3D" id="2.40.170.20">
    <property type="entry name" value="TonB-dependent receptor, beta-barrel domain"/>
    <property type="match status" value="1"/>
</dbReference>
<comment type="subcellular location">
    <subcellularLocation>
        <location evidence="1 8">Cell outer membrane</location>
        <topology evidence="1 8">Multi-pass membrane protein</topology>
    </subcellularLocation>
</comment>
<reference evidence="14" key="1">
    <citation type="submission" date="2010-12" db="EMBL/GenBank/DDBJ databases">
        <title>Complete sequence of plasmid 1 of Asticcacaulis excentricus CB 48.</title>
        <authorList>
            <consortium name="US DOE Joint Genome Institute"/>
            <person name="Lucas S."/>
            <person name="Copeland A."/>
            <person name="Lapidus A."/>
            <person name="Cheng J.-F."/>
            <person name="Bruce D."/>
            <person name="Goodwin L."/>
            <person name="Pitluck S."/>
            <person name="Teshima H."/>
            <person name="Davenport K."/>
            <person name="Detter J.C."/>
            <person name="Han C."/>
            <person name="Tapia R."/>
            <person name="Land M."/>
            <person name="Hauser L."/>
            <person name="Jeffries C."/>
            <person name="Kyrpides N."/>
            <person name="Ivanova N."/>
            <person name="Ovchinnikova G."/>
            <person name="Brun Y.V."/>
            <person name="Woyke T."/>
        </authorList>
    </citation>
    <scope>NUCLEOTIDE SEQUENCE [LARGE SCALE GENOMIC DNA]</scope>
    <source>
        <strain evidence="14">ATCC 15261 / DSM 4724 / KCTC 12464 / NCIMB 9791 / VKM B-1370 / CB 48</strain>
        <plasmid evidence="14">pASTEX01</plasmid>
    </source>
</reference>
<keyword evidence="6 8" id="KW-0472">Membrane</keyword>
<dbReference type="GO" id="GO:0009279">
    <property type="term" value="C:cell outer membrane"/>
    <property type="evidence" value="ECO:0007669"/>
    <property type="project" value="UniProtKB-SubCell"/>
</dbReference>
<feature type="chain" id="PRO_5003226835" evidence="10">
    <location>
        <begin position="28"/>
        <end position="928"/>
    </location>
</feature>